<evidence type="ECO:0000313" key="3">
    <source>
        <dbReference type="Proteomes" id="UP000092666"/>
    </source>
</evidence>
<dbReference type="EMBL" id="KV700123">
    <property type="protein sequence ID" value="OCF34766.1"/>
    <property type="molecule type" value="Genomic_DNA"/>
</dbReference>
<name>A0A1B9GUQ0_9TREE</name>
<reference evidence="2 3" key="1">
    <citation type="submission" date="2013-07" db="EMBL/GenBank/DDBJ databases">
        <title>The Genome Sequence of Cryptococcus heveanensis BCC8398.</title>
        <authorList>
            <consortium name="The Broad Institute Genome Sequencing Platform"/>
            <person name="Cuomo C."/>
            <person name="Litvintseva A."/>
            <person name="Chen Y."/>
            <person name="Heitman J."/>
            <person name="Sun S."/>
            <person name="Springer D."/>
            <person name="Dromer F."/>
            <person name="Young S.K."/>
            <person name="Zeng Q."/>
            <person name="Gargeya S."/>
            <person name="Fitzgerald M."/>
            <person name="Abouelleil A."/>
            <person name="Alvarado L."/>
            <person name="Berlin A.M."/>
            <person name="Chapman S.B."/>
            <person name="Dewar J."/>
            <person name="Goldberg J."/>
            <person name="Griggs A."/>
            <person name="Gujja S."/>
            <person name="Hansen M."/>
            <person name="Howarth C."/>
            <person name="Imamovic A."/>
            <person name="Larimer J."/>
            <person name="McCowan C."/>
            <person name="Murphy C."/>
            <person name="Pearson M."/>
            <person name="Priest M."/>
            <person name="Roberts A."/>
            <person name="Saif S."/>
            <person name="Shea T."/>
            <person name="Sykes S."/>
            <person name="Wortman J."/>
            <person name="Nusbaum C."/>
            <person name="Birren B."/>
        </authorList>
    </citation>
    <scope>NUCLEOTIDE SEQUENCE [LARGE SCALE GENOMIC DNA]</scope>
    <source>
        <strain evidence="2 3">BCC8398</strain>
    </source>
</reference>
<feature type="region of interest" description="Disordered" evidence="1">
    <location>
        <begin position="1"/>
        <end position="59"/>
    </location>
</feature>
<dbReference type="STRING" id="1296120.A0A1B9GUQ0"/>
<feature type="compositionally biased region" description="Low complexity" evidence="1">
    <location>
        <begin position="95"/>
        <end position="108"/>
    </location>
</feature>
<gene>
    <name evidence="2" type="ORF">I316_03308</name>
</gene>
<feature type="region of interest" description="Disordered" evidence="1">
    <location>
        <begin position="95"/>
        <end position="130"/>
    </location>
</feature>
<evidence type="ECO:0000313" key="2">
    <source>
        <dbReference type="EMBL" id="OCF34766.1"/>
    </source>
</evidence>
<dbReference type="Proteomes" id="UP000092666">
    <property type="component" value="Unassembled WGS sequence"/>
</dbReference>
<evidence type="ECO:0000256" key="1">
    <source>
        <dbReference type="SAM" id="MobiDB-lite"/>
    </source>
</evidence>
<organism evidence="2 3">
    <name type="scientific">Kwoniella heveanensis BCC8398</name>
    <dbReference type="NCBI Taxonomy" id="1296120"/>
    <lineage>
        <taxon>Eukaryota</taxon>
        <taxon>Fungi</taxon>
        <taxon>Dikarya</taxon>
        <taxon>Basidiomycota</taxon>
        <taxon>Agaricomycotina</taxon>
        <taxon>Tremellomycetes</taxon>
        <taxon>Tremellales</taxon>
        <taxon>Cryptococcaceae</taxon>
        <taxon>Kwoniella</taxon>
    </lineage>
</organism>
<accession>A0A1B9GUQ0</accession>
<dbReference type="AlphaFoldDB" id="A0A1B9GUQ0"/>
<sequence>MSRPSSSGGAAAGLAGSPEGSFGEHEQEHEHEQDESQSSSEEPWKALSTIIRDTGPTLSADEELENLAAAEAAVNAKDQERAAVIDQMQEDLRQLSRQLQQASTAAQRPASHPSSTEHEAQVRSLEQQQYSTVKQLNEEQGAVAKKEVELSKWRSMKDDVDKIQVEDRKDDGWANGKM</sequence>
<proteinExistence type="predicted"/>
<feature type="compositionally biased region" description="Basic and acidic residues" evidence="1">
    <location>
        <begin position="22"/>
        <end position="34"/>
    </location>
</feature>
<reference evidence="3" key="2">
    <citation type="submission" date="2013-12" db="EMBL/GenBank/DDBJ databases">
        <title>Evolution of pathogenesis and genome organization in the Tremellales.</title>
        <authorList>
            <person name="Cuomo C."/>
            <person name="Litvintseva A."/>
            <person name="Heitman J."/>
            <person name="Chen Y."/>
            <person name="Sun S."/>
            <person name="Springer D."/>
            <person name="Dromer F."/>
            <person name="Young S."/>
            <person name="Zeng Q."/>
            <person name="Chapman S."/>
            <person name="Gujja S."/>
            <person name="Saif S."/>
            <person name="Birren B."/>
        </authorList>
    </citation>
    <scope>NUCLEOTIDE SEQUENCE [LARGE SCALE GENOMIC DNA]</scope>
    <source>
        <strain evidence="3">BCC8398</strain>
    </source>
</reference>
<dbReference type="OrthoDB" id="3344830at2759"/>
<keyword evidence="3" id="KW-1185">Reference proteome</keyword>
<protein>
    <submittedName>
        <fullName evidence="2">Kinetochore protein Spc24</fullName>
    </submittedName>
</protein>
<feature type="compositionally biased region" description="Low complexity" evidence="1">
    <location>
        <begin position="1"/>
        <end position="17"/>
    </location>
</feature>